<dbReference type="SUPFAM" id="SSF51905">
    <property type="entry name" value="FAD/NAD(P)-binding domain"/>
    <property type="match status" value="2"/>
</dbReference>
<dbReference type="EC" id="1.14.13.-" evidence="2"/>
<dbReference type="RefSeq" id="WP_189649469.1">
    <property type="nucleotide sequence ID" value="NZ_BMRC01000010.1"/>
</dbReference>
<evidence type="ECO:0000313" key="2">
    <source>
        <dbReference type="EMBL" id="MFB9205756.1"/>
    </source>
</evidence>
<dbReference type="EMBL" id="JBHMEI010000030">
    <property type="protein sequence ID" value="MFB9205756.1"/>
    <property type="molecule type" value="Genomic_DNA"/>
</dbReference>
<accession>A0ABV5IML3</accession>
<protein>
    <submittedName>
        <fullName evidence="2">Flavin-containing monooxygenase</fullName>
        <ecNumber evidence="2">1.14.13.-</ecNumber>
    </submittedName>
</protein>
<comment type="caution">
    <text evidence="2">The sequence shown here is derived from an EMBL/GenBank/DDBJ whole genome shotgun (WGS) entry which is preliminary data.</text>
</comment>
<dbReference type="PRINTS" id="PR00469">
    <property type="entry name" value="PNDRDTASEII"/>
</dbReference>
<organism evidence="2 3">
    <name type="scientific">Nonomuraea spiralis</name>
    <dbReference type="NCBI Taxonomy" id="46182"/>
    <lineage>
        <taxon>Bacteria</taxon>
        <taxon>Bacillati</taxon>
        <taxon>Actinomycetota</taxon>
        <taxon>Actinomycetes</taxon>
        <taxon>Streptosporangiales</taxon>
        <taxon>Streptosporangiaceae</taxon>
        <taxon>Nonomuraea</taxon>
    </lineage>
</organism>
<dbReference type="PANTHER" id="PTHR43539:SF78">
    <property type="entry name" value="FLAVIN-CONTAINING MONOOXYGENASE"/>
    <property type="match status" value="1"/>
</dbReference>
<keyword evidence="1 2" id="KW-0560">Oxidoreductase</keyword>
<evidence type="ECO:0000313" key="3">
    <source>
        <dbReference type="Proteomes" id="UP001589647"/>
    </source>
</evidence>
<dbReference type="InterPro" id="IPR036188">
    <property type="entry name" value="FAD/NAD-bd_sf"/>
</dbReference>
<dbReference type="GO" id="GO:0004497">
    <property type="term" value="F:monooxygenase activity"/>
    <property type="evidence" value="ECO:0007669"/>
    <property type="project" value="UniProtKB-KW"/>
</dbReference>
<dbReference type="Pfam" id="PF13738">
    <property type="entry name" value="Pyr_redox_3"/>
    <property type="match status" value="1"/>
</dbReference>
<name>A0ABV5IML3_9ACTN</name>
<gene>
    <name evidence="2" type="ORF">ACFFV7_31485</name>
</gene>
<dbReference type="PRINTS" id="PR00368">
    <property type="entry name" value="FADPNR"/>
</dbReference>
<reference evidence="2 3" key="1">
    <citation type="submission" date="2024-09" db="EMBL/GenBank/DDBJ databases">
        <authorList>
            <person name="Sun Q."/>
            <person name="Mori K."/>
        </authorList>
    </citation>
    <scope>NUCLEOTIDE SEQUENCE [LARGE SCALE GENOMIC DNA]</scope>
    <source>
        <strain evidence="2 3">CCM 3426</strain>
    </source>
</reference>
<sequence length="354" mass="38887">MDTEVIVVGGGQSGLVAGYYLKQAGIPFVILDEEPRLGEAWRQRWDSLELFTIAEYCALPGLRFPGGKNRFPTKEEMADYVEAYGEEFDLPVRLGTRVTSLEPIEGGYRLETTKGTYEAPQVIIATGAYRVPKLPGLADGLDPEVFQVHTGRYRNPSQVPPGGTVVVVGAANSGAQIAPELAHGRRVLLSQGSPLPHFGRRFLGKGLHWWGDKFGLIAKPLMGERDRLHKKTILVGPSLKKLAKRHGFELVGRTVGAEGRTMRFEDGRSADVDAVVWATGFRYDYSWVHAPVADDGGGIVQDRGVTAAPGLYVLGMQCQHSYGSALIWWVKDDAAYLVERIRQFRPQAVASRRG</sequence>
<dbReference type="PANTHER" id="PTHR43539">
    <property type="entry name" value="FLAVIN-BINDING MONOOXYGENASE-LIKE PROTEIN (AFU_ORTHOLOGUE AFUA_4G09220)"/>
    <property type="match status" value="1"/>
</dbReference>
<keyword evidence="2" id="KW-0503">Monooxygenase</keyword>
<keyword evidence="3" id="KW-1185">Reference proteome</keyword>
<evidence type="ECO:0000256" key="1">
    <source>
        <dbReference type="ARBA" id="ARBA00023002"/>
    </source>
</evidence>
<dbReference type="InterPro" id="IPR050982">
    <property type="entry name" value="Auxin_biosynth/cation_transpt"/>
</dbReference>
<dbReference type="Gene3D" id="3.50.50.60">
    <property type="entry name" value="FAD/NAD(P)-binding domain"/>
    <property type="match status" value="1"/>
</dbReference>
<proteinExistence type="predicted"/>
<dbReference type="Proteomes" id="UP001589647">
    <property type="component" value="Unassembled WGS sequence"/>
</dbReference>